<evidence type="ECO:0000313" key="3">
    <source>
        <dbReference type="Proteomes" id="UP000188532"/>
    </source>
</evidence>
<accession>A0A1V3WWB9</accession>
<protein>
    <submittedName>
        <fullName evidence="2">Uncharacterized protein</fullName>
    </submittedName>
</protein>
<sequence>MKHSRAPRRVCRRRSGTSRLANDWASARNRLVQLTIGGQLD</sequence>
<evidence type="ECO:0000313" key="1">
    <source>
        <dbReference type="EMBL" id="OOK64584.1"/>
    </source>
</evidence>
<name>A0A1V3WWB9_MYCKA</name>
<dbReference type="Proteomes" id="UP000189229">
    <property type="component" value="Unassembled WGS sequence"/>
</dbReference>
<dbReference type="EMBL" id="MVBM01000012">
    <property type="protein sequence ID" value="OOK64584.1"/>
    <property type="molecule type" value="Genomic_DNA"/>
</dbReference>
<gene>
    <name evidence="2" type="ORF">BZL29_5825</name>
    <name evidence="1" type="ORF">BZL30_9027</name>
</gene>
<evidence type="ECO:0000313" key="2">
    <source>
        <dbReference type="EMBL" id="OOK71048.1"/>
    </source>
</evidence>
<dbReference type="EMBL" id="MVBN01000006">
    <property type="protein sequence ID" value="OOK71048.1"/>
    <property type="molecule type" value="Genomic_DNA"/>
</dbReference>
<reference evidence="3 4" key="1">
    <citation type="submission" date="2017-02" db="EMBL/GenBank/DDBJ databases">
        <title>Complete genome sequences of Mycobacterium kansasii strains isolated from rhesus macaques.</title>
        <authorList>
            <person name="Panda A."/>
            <person name="Nagaraj S."/>
            <person name="Zhao X."/>
            <person name="Tettelin H."/>
            <person name="Detolla L.J."/>
        </authorList>
    </citation>
    <scope>NUCLEOTIDE SEQUENCE [LARGE SCALE GENOMIC DNA]</scope>
    <source>
        <strain evidence="2 3">11-3469</strain>
        <strain evidence="1 4">11-3813</strain>
    </source>
</reference>
<organism evidence="2 3">
    <name type="scientific">Mycobacterium kansasii</name>
    <dbReference type="NCBI Taxonomy" id="1768"/>
    <lineage>
        <taxon>Bacteria</taxon>
        <taxon>Bacillati</taxon>
        <taxon>Actinomycetota</taxon>
        <taxon>Actinomycetes</taxon>
        <taxon>Mycobacteriales</taxon>
        <taxon>Mycobacteriaceae</taxon>
        <taxon>Mycobacterium</taxon>
    </lineage>
</organism>
<dbReference type="AlphaFoldDB" id="A0A1V3WWB9"/>
<dbReference type="Proteomes" id="UP000188532">
    <property type="component" value="Unassembled WGS sequence"/>
</dbReference>
<comment type="caution">
    <text evidence="2">The sequence shown here is derived from an EMBL/GenBank/DDBJ whole genome shotgun (WGS) entry which is preliminary data.</text>
</comment>
<proteinExistence type="predicted"/>
<evidence type="ECO:0000313" key="4">
    <source>
        <dbReference type="Proteomes" id="UP000189229"/>
    </source>
</evidence>